<dbReference type="InterPro" id="IPR036388">
    <property type="entry name" value="WH-like_DNA-bd_sf"/>
</dbReference>
<keyword evidence="1" id="KW-0805">Transcription regulation</keyword>
<organism evidence="5 6">
    <name type="scientific">Ligilactobacillus araffinosus DSM 20653</name>
    <dbReference type="NCBI Taxonomy" id="1423820"/>
    <lineage>
        <taxon>Bacteria</taxon>
        <taxon>Bacillati</taxon>
        <taxon>Bacillota</taxon>
        <taxon>Bacilli</taxon>
        <taxon>Lactobacillales</taxon>
        <taxon>Lactobacillaceae</taxon>
        <taxon>Ligilactobacillus</taxon>
    </lineage>
</organism>
<dbReference type="InterPro" id="IPR036390">
    <property type="entry name" value="WH_DNA-bd_sf"/>
</dbReference>
<dbReference type="AlphaFoldDB" id="A0A0R1ZKM3"/>
<protein>
    <recommendedName>
        <fullName evidence="4">HTH marR-type domain-containing protein</fullName>
    </recommendedName>
</protein>
<dbReference type="InterPro" id="IPR000835">
    <property type="entry name" value="HTH_MarR-typ"/>
</dbReference>
<evidence type="ECO:0000259" key="4">
    <source>
        <dbReference type="PROSITE" id="PS50995"/>
    </source>
</evidence>
<gene>
    <name evidence="5" type="ORF">FC64_GL000436</name>
</gene>
<keyword evidence="6" id="KW-1185">Reference proteome</keyword>
<dbReference type="PATRIC" id="fig|1423820.4.peg.437"/>
<evidence type="ECO:0000256" key="1">
    <source>
        <dbReference type="ARBA" id="ARBA00023015"/>
    </source>
</evidence>
<dbReference type="GO" id="GO:0003700">
    <property type="term" value="F:DNA-binding transcription factor activity"/>
    <property type="evidence" value="ECO:0007669"/>
    <property type="project" value="InterPro"/>
</dbReference>
<evidence type="ECO:0000256" key="2">
    <source>
        <dbReference type="ARBA" id="ARBA00023125"/>
    </source>
</evidence>
<keyword evidence="2" id="KW-0238">DNA-binding</keyword>
<proteinExistence type="predicted"/>
<dbReference type="Proteomes" id="UP000051291">
    <property type="component" value="Unassembled WGS sequence"/>
</dbReference>
<dbReference type="InterPro" id="IPR052067">
    <property type="entry name" value="Metal_resp_HTH_trans_reg"/>
</dbReference>
<feature type="domain" description="HTH marR-type" evidence="4">
    <location>
        <begin position="5"/>
        <end position="155"/>
    </location>
</feature>
<dbReference type="STRING" id="1423820.FC64_GL000436"/>
<accession>A0A0R1ZKM3</accession>
<dbReference type="SMART" id="SM00347">
    <property type="entry name" value="HTH_MARR"/>
    <property type="match status" value="1"/>
</dbReference>
<dbReference type="PANTHER" id="PTHR35790:SF4">
    <property type="entry name" value="HTH-TYPE TRANSCRIPTIONAL REGULATOR PCHR"/>
    <property type="match status" value="1"/>
</dbReference>
<name>A0A0R1ZKM3_9LACO</name>
<dbReference type="SUPFAM" id="SSF46785">
    <property type="entry name" value="Winged helix' DNA-binding domain"/>
    <property type="match status" value="1"/>
</dbReference>
<dbReference type="Pfam" id="PF01047">
    <property type="entry name" value="MarR"/>
    <property type="match status" value="1"/>
</dbReference>
<keyword evidence="3" id="KW-0804">Transcription</keyword>
<dbReference type="PANTHER" id="PTHR35790">
    <property type="entry name" value="HTH-TYPE TRANSCRIPTIONAL REGULATOR PCHR"/>
    <property type="match status" value="1"/>
</dbReference>
<evidence type="ECO:0000313" key="5">
    <source>
        <dbReference type="EMBL" id="KRM53524.1"/>
    </source>
</evidence>
<evidence type="ECO:0000256" key="3">
    <source>
        <dbReference type="ARBA" id="ARBA00023163"/>
    </source>
</evidence>
<dbReference type="Gene3D" id="1.10.10.10">
    <property type="entry name" value="Winged helix-like DNA-binding domain superfamily/Winged helix DNA-binding domain"/>
    <property type="match status" value="1"/>
</dbReference>
<dbReference type="GO" id="GO:0003677">
    <property type="term" value="F:DNA binding"/>
    <property type="evidence" value="ECO:0007669"/>
    <property type="project" value="UniProtKB-KW"/>
</dbReference>
<dbReference type="RefSeq" id="WP_057906029.1">
    <property type="nucleotide sequence ID" value="NZ_AYYZ01000002.1"/>
</dbReference>
<sequence>MNNKINQITILISQIQNAHNSELTVAKEWMLEHIDDPKLKQKIPKLSVVAYHLLDTLSRSQELTGIKIAKELGVTRGGITRAARKLQNENLIIAVRHADNKKNIYYQLTPEGQKLAQLHVKMHRELYRKLQEKISTDFNNNELDTIIRFLSYIKNHVM</sequence>
<dbReference type="PROSITE" id="PS50995">
    <property type="entry name" value="HTH_MARR_2"/>
    <property type="match status" value="1"/>
</dbReference>
<dbReference type="EMBL" id="AYYZ01000002">
    <property type="protein sequence ID" value="KRM53524.1"/>
    <property type="molecule type" value="Genomic_DNA"/>
</dbReference>
<comment type="caution">
    <text evidence="5">The sequence shown here is derived from an EMBL/GenBank/DDBJ whole genome shotgun (WGS) entry which is preliminary data.</text>
</comment>
<evidence type="ECO:0000313" key="6">
    <source>
        <dbReference type="Proteomes" id="UP000051291"/>
    </source>
</evidence>
<reference evidence="5 6" key="1">
    <citation type="journal article" date="2015" name="Genome Announc.">
        <title>Expanding the biotechnology potential of lactobacilli through comparative genomics of 213 strains and associated genera.</title>
        <authorList>
            <person name="Sun Z."/>
            <person name="Harris H.M."/>
            <person name="McCann A."/>
            <person name="Guo C."/>
            <person name="Argimon S."/>
            <person name="Zhang W."/>
            <person name="Yang X."/>
            <person name="Jeffery I.B."/>
            <person name="Cooney J.C."/>
            <person name="Kagawa T.F."/>
            <person name="Liu W."/>
            <person name="Song Y."/>
            <person name="Salvetti E."/>
            <person name="Wrobel A."/>
            <person name="Rasinkangas P."/>
            <person name="Parkhill J."/>
            <person name="Rea M.C."/>
            <person name="O'Sullivan O."/>
            <person name="Ritari J."/>
            <person name="Douillard F.P."/>
            <person name="Paul Ross R."/>
            <person name="Yang R."/>
            <person name="Briner A.E."/>
            <person name="Felis G.E."/>
            <person name="de Vos W.M."/>
            <person name="Barrangou R."/>
            <person name="Klaenhammer T.R."/>
            <person name="Caufield P.W."/>
            <person name="Cui Y."/>
            <person name="Zhang H."/>
            <person name="O'Toole P.W."/>
        </authorList>
    </citation>
    <scope>NUCLEOTIDE SEQUENCE [LARGE SCALE GENOMIC DNA]</scope>
    <source>
        <strain evidence="5 6">DSM 20653</strain>
    </source>
</reference>